<feature type="compositionally biased region" description="Polar residues" evidence="1">
    <location>
        <begin position="371"/>
        <end position="386"/>
    </location>
</feature>
<gene>
    <name evidence="3" type="ORF">CRM22_009612</name>
</gene>
<evidence type="ECO:0000256" key="2">
    <source>
        <dbReference type="SAM" id="Phobius"/>
    </source>
</evidence>
<evidence type="ECO:0000256" key="1">
    <source>
        <dbReference type="SAM" id="MobiDB-lite"/>
    </source>
</evidence>
<feature type="transmembrane region" description="Helical" evidence="2">
    <location>
        <begin position="328"/>
        <end position="346"/>
    </location>
</feature>
<organism evidence="3 4">
    <name type="scientific">Opisthorchis felineus</name>
    <dbReference type="NCBI Taxonomy" id="147828"/>
    <lineage>
        <taxon>Eukaryota</taxon>
        <taxon>Metazoa</taxon>
        <taxon>Spiralia</taxon>
        <taxon>Lophotrochozoa</taxon>
        <taxon>Platyhelminthes</taxon>
        <taxon>Trematoda</taxon>
        <taxon>Digenea</taxon>
        <taxon>Opisthorchiida</taxon>
        <taxon>Opisthorchiata</taxon>
        <taxon>Opisthorchiidae</taxon>
        <taxon>Opisthorchis</taxon>
    </lineage>
</organism>
<protein>
    <recommendedName>
        <fullName evidence="5">G-protein coupled receptors family 1 profile domain-containing protein</fullName>
    </recommendedName>
</protein>
<evidence type="ECO:0000313" key="3">
    <source>
        <dbReference type="EMBL" id="TGZ58520.1"/>
    </source>
</evidence>
<evidence type="ECO:0008006" key="5">
    <source>
        <dbReference type="Google" id="ProtNLM"/>
    </source>
</evidence>
<dbReference type="EMBL" id="SJOL01009264">
    <property type="protein sequence ID" value="TGZ58520.1"/>
    <property type="molecule type" value="Genomic_DNA"/>
</dbReference>
<proteinExistence type="predicted"/>
<dbReference type="AlphaFoldDB" id="A0A4S2L6Z7"/>
<sequence length="454" mass="51635">MSFLNEKKYDPEDPTCFTHVTVFDLFTTCGTHSPLAHIAGVITTVIGPFILTTAVLGAFGNIILMGLLLAYIRHPRNLNMFGIVLLLLDLIRLVAYGIIDLVPAFGTPMWSSPHSRLDYGSHLVCKLVKSTRAFLCTAQQNVVVCTALTELSYTKQAGSLLWNLKLILMLIIALTLAVVQAGPVFLQNGLWQHHGMFICAPDPQWSRAYHKFLVYHELLFVDGLLQILCVLPLTCLLCKRLARENRIIKCLQRTLLSRNIISLMVFSVETKLIDSCRNLRITLSFMSSTLLLGILRCVFRAYQNNYSRGQPIDAEPEYINPMRTFQRLIVLLEIICSSTSYVWWLVNLPMYNAFLTNTRDVINRREDRQSMSDSQKSTKTLCQAVQQPSREKIMKPNYPRILNQLYRLGEHLIAQHAEKLGRIDLSSNVQPGLWKNKDVRAEENIDSSSDIHPR</sequence>
<feature type="transmembrane region" description="Helical" evidence="2">
    <location>
        <begin position="218"/>
        <end position="238"/>
    </location>
</feature>
<comment type="caution">
    <text evidence="3">The sequence shown here is derived from an EMBL/GenBank/DDBJ whole genome shotgun (WGS) entry which is preliminary data.</text>
</comment>
<accession>A0A4S2L6Z7</accession>
<dbReference type="Proteomes" id="UP000308267">
    <property type="component" value="Unassembled WGS sequence"/>
</dbReference>
<dbReference type="OrthoDB" id="6280720at2759"/>
<feature type="transmembrane region" description="Helical" evidence="2">
    <location>
        <begin position="49"/>
        <end position="72"/>
    </location>
</feature>
<feature type="transmembrane region" description="Helical" evidence="2">
    <location>
        <begin position="166"/>
        <end position="186"/>
    </location>
</feature>
<keyword evidence="2" id="KW-1133">Transmembrane helix</keyword>
<keyword evidence="4" id="KW-1185">Reference proteome</keyword>
<feature type="region of interest" description="Disordered" evidence="1">
    <location>
        <begin position="366"/>
        <end position="386"/>
    </location>
</feature>
<evidence type="ECO:0000313" key="4">
    <source>
        <dbReference type="Proteomes" id="UP000308267"/>
    </source>
</evidence>
<reference evidence="3 4" key="1">
    <citation type="journal article" date="2019" name="BMC Genomics">
        <title>New insights from Opisthorchis felineus genome: update on genomics of the epidemiologically important liver flukes.</title>
        <authorList>
            <person name="Ershov N.I."/>
            <person name="Mordvinov V.A."/>
            <person name="Prokhortchouk E.B."/>
            <person name="Pakharukova M.Y."/>
            <person name="Gunbin K.V."/>
            <person name="Ustyantsev K."/>
            <person name="Genaev M.A."/>
            <person name="Blinov A.G."/>
            <person name="Mazur A."/>
            <person name="Boulygina E."/>
            <person name="Tsygankova S."/>
            <person name="Khrameeva E."/>
            <person name="Chekanov N."/>
            <person name="Fan G."/>
            <person name="Xiao A."/>
            <person name="Zhang H."/>
            <person name="Xu X."/>
            <person name="Yang H."/>
            <person name="Solovyev V."/>
            <person name="Lee S.M."/>
            <person name="Liu X."/>
            <person name="Afonnikov D.A."/>
            <person name="Skryabin K.G."/>
        </authorList>
    </citation>
    <scope>NUCLEOTIDE SEQUENCE [LARGE SCALE GENOMIC DNA]</scope>
    <source>
        <strain evidence="3">AK-0245</strain>
        <tissue evidence="3">Whole organism</tissue>
    </source>
</reference>
<name>A0A4S2L6Z7_OPIFE</name>
<keyword evidence="2" id="KW-0472">Membrane</keyword>
<keyword evidence="2" id="KW-0812">Transmembrane</keyword>
<dbReference type="Gene3D" id="1.20.1070.10">
    <property type="entry name" value="Rhodopsin 7-helix transmembrane proteins"/>
    <property type="match status" value="1"/>
</dbReference>